<feature type="transmembrane region" description="Helical" evidence="5">
    <location>
        <begin position="16"/>
        <end position="40"/>
    </location>
</feature>
<evidence type="ECO:0000313" key="9">
    <source>
        <dbReference type="Proteomes" id="UP000663882"/>
    </source>
</evidence>
<dbReference type="EMBL" id="CAJOAX010002778">
    <property type="protein sequence ID" value="CAF3818392.1"/>
    <property type="molecule type" value="Genomic_DNA"/>
</dbReference>
<keyword evidence="2 5" id="KW-0812">Transmembrane</keyword>
<dbReference type="EMBL" id="CAJNOO010000158">
    <property type="protein sequence ID" value="CAF0833194.1"/>
    <property type="molecule type" value="Genomic_DNA"/>
</dbReference>
<comment type="caution">
    <text evidence="7">The sequence shown here is derived from an EMBL/GenBank/DDBJ whole genome shotgun (WGS) entry which is preliminary data.</text>
</comment>
<dbReference type="Gene3D" id="1.20.1070.10">
    <property type="entry name" value="Rhodopsin 7-helix transmembrane proteins"/>
    <property type="match status" value="1"/>
</dbReference>
<dbReference type="Pfam" id="PF00001">
    <property type="entry name" value="7tm_1"/>
    <property type="match status" value="1"/>
</dbReference>
<dbReference type="InterPro" id="IPR000276">
    <property type="entry name" value="GPCR_Rhodpsn"/>
</dbReference>
<name>A0A813V5K0_9BILA</name>
<gene>
    <name evidence="8" type="ORF">OTI717_LOCUS19257</name>
    <name evidence="7" type="ORF">RFH988_LOCUS5550</name>
</gene>
<evidence type="ECO:0000256" key="5">
    <source>
        <dbReference type="SAM" id="Phobius"/>
    </source>
</evidence>
<proteinExistence type="predicted"/>
<feature type="transmembrane region" description="Helical" evidence="5">
    <location>
        <begin position="134"/>
        <end position="156"/>
    </location>
</feature>
<dbReference type="InterPro" id="IPR017452">
    <property type="entry name" value="GPCR_Rhodpsn_7TM"/>
</dbReference>
<dbReference type="SUPFAM" id="SSF81321">
    <property type="entry name" value="Family A G protein-coupled receptor-like"/>
    <property type="match status" value="1"/>
</dbReference>
<keyword evidence="3 5" id="KW-1133">Transmembrane helix</keyword>
<dbReference type="OrthoDB" id="10032611at2759"/>
<organism evidence="7 9">
    <name type="scientific">Rotaria sordida</name>
    <dbReference type="NCBI Taxonomy" id="392033"/>
    <lineage>
        <taxon>Eukaryota</taxon>
        <taxon>Metazoa</taxon>
        <taxon>Spiralia</taxon>
        <taxon>Gnathifera</taxon>
        <taxon>Rotifera</taxon>
        <taxon>Eurotatoria</taxon>
        <taxon>Bdelloidea</taxon>
        <taxon>Philodinida</taxon>
        <taxon>Philodinidae</taxon>
        <taxon>Rotaria</taxon>
    </lineage>
</organism>
<feature type="transmembrane region" description="Helical" evidence="5">
    <location>
        <begin position="92"/>
        <end position="113"/>
    </location>
</feature>
<evidence type="ECO:0000256" key="3">
    <source>
        <dbReference type="ARBA" id="ARBA00022989"/>
    </source>
</evidence>
<feature type="domain" description="G-protein coupled receptors family 1 profile" evidence="6">
    <location>
        <begin position="31"/>
        <end position="251"/>
    </location>
</feature>
<evidence type="ECO:0000256" key="2">
    <source>
        <dbReference type="ARBA" id="ARBA00022692"/>
    </source>
</evidence>
<feature type="transmembrane region" description="Helical" evidence="5">
    <location>
        <begin position="52"/>
        <end position="80"/>
    </location>
</feature>
<dbReference type="Proteomes" id="UP000663823">
    <property type="component" value="Unassembled WGS sequence"/>
</dbReference>
<evidence type="ECO:0000259" key="6">
    <source>
        <dbReference type="PROSITE" id="PS50262"/>
    </source>
</evidence>
<keyword evidence="4 5" id="KW-0472">Membrane</keyword>
<feature type="transmembrane region" description="Helical" evidence="5">
    <location>
        <begin position="227"/>
        <end position="252"/>
    </location>
</feature>
<feature type="transmembrane region" description="Helical" evidence="5">
    <location>
        <begin position="264"/>
        <end position="281"/>
    </location>
</feature>
<dbReference type="GO" id="GO:0004930">
    <property type="term" value="F:G protein-coupled receptor activity"/>
    <property type="evidence" value="ECO:0007669"/>
    <property type="project" value="InterPro"/>
</dbReference>
<evidence type="ECO:0000256" key="4">
    <source>
        <dbReference type="ARBA" id="ARBA00023136"/>
    </source>
</evidence>
<feature type="transmembrane region" description="Helical" evidence="5">
    <location>
        <begin position="182"/>
        <end position="206"/>
    </location>
</feature>
<reference evidence="7" key="1">
    <citation type="submission" date="2021-02" db="EMBL/GenBank/DDBJ databases">
        <authorList>
            <person name="Nowell W R."/>
        </authorList>
    </citation>
    <scope>NUCLEOTIDE SEQUENCE</scope>
</reference>
<evidence type="ECO:0000313" key="7">
    <source>
        <dbReference type="EMBL" id="CAF0833194.1"/>
    </source>
</evidence>
<dbReference type="AlphaFoldDB" id="A0A813V5K0"/>
<accession>A0A813V5K0</accession>
<protein>
    <recommendedName>
        <fullName evidence="6">G-protein coupled receptors family 1 profile domain-containing protein</fullName>
    </recommendedName>
</protein>
<dbReference type="Proteomes" id="UP000663882">
    <property type="component" value="Unassembled WGS sequence"/>
</dbReference>
<sequence>MSTTINTIYTFATQQISIYFGIPILIGGVLGGILNIIVFLSLQTFRESSCAFFLTIMSFVNIGQLITGLLSRIMISGFNIDWTETSLFYCKFRISCLQVCALTSYTCMCLAVIDQLLATSLQPHWQQYLNTKKAYRLCAIVFVIWLLHSVPSLIWYNLSFSVRTGKVGCVITNPIFQQYYTYVYLLILAGVLPIIIDIIFGSIAYSNVRQIPYRTIPLIRRELDKQLTTMVLVQVVFKVFIIIPYISVLFILNTANLSNNSINVTQLNFVSFSPFYIYICVSKRFRQQFIHVISIIVSKRWKRPITGINRVSAEEQQQ</sequence>
<dbReference type="GO" id="GO:0016020">
    <property type="term" value="C:membrane"/>
    <property type="evidence" value="ECO:0007669"/>
    <property type="project" value="UniProtKB-SubCell"/>
</dbReference>
<evidence type="ECO:0000256" key="1">
    <source>
        <dbReference type="ARBA" id="ARBA00004370"/>
    </source>
</evidence>
<dbReference type="PROSITE" id="PS50262">
    <property type="entry name" value="G_PROTEIN_RECEP_F1_2"/>
    <property type="match status" value="1"/>
</dbReference>
<evidence type="ECO:0000313" key="8">
    <source>
        <dbReference type="EMBL" id="CAF3818392.1"/>
    </source>
</evidence>
<comment type="subcellular location">
    <subcellularLocation>
        <location evidence="1">Membrane</location>
    </subcellularLocation>
</comment>